<gene>
    <name evidence="1" type="primary">Ephx2</name>
    <name evidence="1" type="ORF">SETKIR_R05859</name>
</gene>
<feature type="non-terminal residue" evidence="1">
    <location>
        <position position="65"/>
    </location>
</feature>
<keyword evidence="2" id="KW-1185">Reference proteome</keyword>
<dbReference type="GO" id="GO:0016787">
    <property type="term" value="F:hydrolase activity"/>
    <property type="evidence" value="ECO:0007669"/>
    <property type="project" value="UniProtKB-KW"/>
</dbReference>
<protein>
    <submittedName>
        <fullName evidence="1">HYES hydrolase</fullName>
    </submittedName>
</protein>
<dbReference type="AlphaFoldDB" id="A0A7L0RBS5"/>
<dbReference type="InterPro" id="IPR036412">
    <property type="entry name" value="HAD-like_sf"/>
</dbReference>
<proteinExistence type="predicted"/>
<reference evidence="1 2" key="1">
    <citation type="submission" date="2019-09" db="EMBL/GenBank/DDBJ databases">
        <title>Bird 10,000 Genomes (B10K) Project - Family phase.</title>
        <authorList>
            <person name="Zhang G."/>
        </authorList>
    </citation>
    <scope>NUCLEOTIDE SEQUENCE [LARGE SCALE GENOMIC DNA]</scope>
    <source>
        <strain evidence="1">B10K-DU-001-45</strain>
        <tissue evidence="1">Muscle</tissue>
    </source>
</reference>
<sequence>GFQPCLLTNTWVDDSSWRWTSAALQEQLRRRFHPVLESCRIGVTKPDPGAFQRALEILGTRPEEV</sequence>
<keyword evidence="1" id="KW-0378">Hydrolase</keyword>
<name>A0A7L0RBS5_SETKR</name>
<comment type="caution">
    <text evidence="1">The sequence shown here is derived from an EMBL/GenBank/DDBJ whole genome shotgun (WGS) entry which is preliminary data.</text>
</comment>
<dbReference type="EMBL" id="VXAS01041428">
    <property type="protein sequence ID" value="NXL26698.1"/>
    <property type="molecule type" value="Genomic_DNA"/>
</dbReference>
<evidence type="ECO:0000313" key="1">
    <source>
        <dbReference type="EMBL" id="NXL26698.1"/>
    </source>
</evidence>
<feature type="non-terminal residue" evidence="1">
    <location>
        <position position="1"/>
    </location>
</feature>
<evidence type="ECO:0000313" key="2">
    <source>
        <dbReference type="Proteomes" id="UP000550059"/>
    </source>
</evidence>
<organism evidence="1 2">
    <name type="scientific">Setophaga kirtlandii</name>
    <name type="common">Kirtland's warbler</name>
    <name type="synonym">Dendroica kirtlandii</name>
    <dbReference type="NCBI Taxonomy" id="298831"/>
    <lineage>
        <taxon>Eukaryota</taxon>
        <taxon>Metazoa</taxon>
        <taxon>Chordata</taxon>
        <taxon>Craniata</taxon>
        <taxon>Vertebrata</taxon>
        <taxon>Euteleostomi</taxon>
        <taxon>Archelosauria</taxon>
        <taxon>Archosauria</taxon>
        <taxon>Dinosauria</taxon>
        <taxon>Saurischia</taxon>
        <taxon>Theropoda</taxon>
        <taxon>Coelurosauria</taxon>
        <taxon>Aves</taxon>
        <taxon>Neognathae</taxon>
        <taxon>Neoaves</taxon>
        <taxon>Telluraves</taxon>
        <taxon>Australaves</taxon>
        <taxon>Passeriformes</taxon>
        <taxon>Passeroidea</taxon>
        <taxon>Parulidae</taxon>
        <taxon>Setophaga</taxon>
    </lineage>
</organism>
<dbReference type="InterPro" id="IPR023214">
    <property type="entry name" value="HAD_sf"/>
</dbReference>
<dbReference type="Gene3D" id="3.40.50.1000">
    <property type="entry name" value="HAD superfamily/HAD-like"/>
    <property type="match status" value="1"/>
</dbReference>
<accession>A0A7L0RBS5</accession>
<dbReference type="Proteomes" id="UP000550059">
    <property type="component" value="Unassembled WGS sequence"/>
</dbReference>
<dbReference type="SUPFAM" id="SSF56784">
    <property type="entry name" value="HAD-like"/>
    <property type="match status" value="1"/>
</dbReference>